<reference evidence="4" key="3">
    <citation type="journal article" date="2010" name="Genome Res.">
        <title>Population genomic sequencing of Coccidioides fungi reveals recent hybridization and transposon control.</title>
        <authorList>
            <person name="Neafsey D.E."/>
            <person name="Barker B.M."/>
            <person name="Sharpton T.J."/>
            <person name="Stajich J.E."/>
            <person name="Park D.J."/>
            <person name="Whiston E."/>
            <person name="Hung C.-Y."/>
            <person name="McMahan C."/>
            <person name="White J."/>
            <person name="Sykes S."/>
            <person name="Heiman D."/>
            <person name="Young S."/>
            <person name="Zeng Q."/>
            <person name="Abouelleil A."/>
            <person name="Aftuck L."/>
            <person name="Bessette D."/>
            <person name="Brown A."/>
            <person name="FitzGerald M."/>
            <person name="Lui A."/>
            <person name="Macdonald J.P."/>
            <person name="Priest M."/>
            <person name="Orbach M.J."/>
            <person name="Galgiani J.N."/>
            <person name="Kirkland T.N."/>
            <person name="Cole G.T."/>
            <person name="Birren B.W."/>
            <person name="Henn M.R."/>
            <person name="Taylor J.W."/>
            <person name="Rounsley S.D."/>
        </authorList>
    </citation>
    <scope>NUCLEOTIDE SEQUENCE [LARGE SCALE GENOMIC DNA]</scope>
    <source>
        <strain evidence="4">RMSCC 3488</strain>
    </source>
</reference>
<gene>
    <name evidence="3" type="ORF">CPAG_07971</name>
</gene>
<dbReference type="InterPro" id="IPR011058">
    <property type="entry name" value="Cyanovirin-N"/>
</dbReference>
<organism evidence="3 4">
    <name type="scientific">Coccidioides posadasii RMSCC 3488</name>
    <dbReference type="NCBI Taxonomy" id="454284"/>
    <lineage>
        <taxon>Eukaryota</taxon>
        <taxon>Fungi</taxon>
        <taxon>Dikarya</taxon>
        <taxon>Ascomycota</taxon>
        <taxon>Pezizomycotina</taxon>
        <taxon>Eurotiomycetes</taxon>
        <taxon>Eurotiomycetidae</taxon>
        <taxon>Onygenales</taxon>
        <taxon>Onygenaceae</taxon>
        <taxon>Coccidioides</taxon>
    </lineage>
</organism>
<evidence type="ECO:0000313" key="3">
    <source>
        <dbReference type="EMBL" id="KMM71668.1"/>
    </source>
</evidence>
<dbReference type="Proteomes" id="UP000054567">
    <property type="component" value="Unassembled WGS sequence"/>
</dbReference>
<accession>A0A0J6FMR9</accession>
<name>A0A0J6FMR9_COCPO</name>
<dbReference type="Pfam" id="PF08881">
    <property type="entry name" value="CVNH"/>
    <property type="match status" value="1"/>
</dbReference>
<evidence type="ECO:0000313" key="4">
    <source>
        <dbReference type="Proteomes" id="UP000054567"/>
    </source>
</evidence>
<dbReference type="SMART" id="SM01111">
    <property type="entry name" value="CVNH"/>
    <property type="match status" value="1"/>
</dbReference>
<dbReference type="AlphaFoldDB" id="A0A0J6FMR9"/>
<protein>
    <recommendedName>
        <fullName evidence="2">Cyanovirin-N domain-containing protein</fullName>
    </recommendedName>
</protein>
<dbReference type="InterPro" id="IPR036673">
    <property type="entry name" value="Cyanovirin-N_sf"/>
</dbReference>
<dbReference type="VEuPathDB" id="FungiDB:CPAG_07971"/>
<dbReference type="EMBL" id="DS268113">
    <property type="protein sequence ID" value="KMM71668.1"/>
    <property type="molecule type" value="Genomic_DNA"/>
</dbReference>
<proteinExistence type="predicted"/>
<feature type="signal peptide" evidence="1">
    <location>
        <begin position="1"/>
        <end position="20"/>
    </location>
</feature>
<sequence>MQLLTAIPLLVAALATAVDAGGFIKTCSVTAVADAFLFTVCDKDSHASKLDLNLCYANDHGKIVPRNNGHFHKTCRDCIVQRDGWMTCKCQDGRGGAPESKINLDELITNYDGRIGCYTHLGT</sequence>
<reference evidence="4" key="2">
    <citation type="journal article" date="2009" name="Genome Res.">
        <title>Comparative genomic analyses of the human fungal pathogens Coccidioides and their relatives.</title>
        <authorList>
            <person name="Sharpton T.J."/>
            <person name="Stajich J.E."/>
            <person name="Rounsley S.D."/>
            <person name="Gardner M.J."/>
            <person name="Wortman J.R."/>
            <person name="Jordar V.S."/>
            <person name="Maiti R."/>
            <person name="Kodira C.D."/>
            <person name="Neafsey D.E."/>
            <person name="Zeng Q."/>
            <person name="Hung C.-Y."/>
            <person name="McMahan C."/>
            <person name="Muszewska A."/>
            <person name="Grynberg M."/>
            <person name="Mandel M.A."/>
            <person name="Kellner E.M."/>
            <person name="Barker B.M."/>
            <person name="Galgiani J.N."/>
            <person name="Orbach M.J."/>
            <person name="Kirkland T.N."/>
            <person name="Cole G.T."/>
            <person name="Henn M.R."/>
            <person name="Birren B.W."/>
            <person name="Taylor J.W."/>
        </authorList>
    </citation>
    <scope>NUCLEOTIDE SEQUENCE [LARGE SCALE GENOMIC DNA]</scope>
    <source>
        <strain evidence="4">RMSCC 3488</strain>
    </source>
</reference>
<feature type="chain" id="PRO_5005271213" description="Cyanovirin-N domain-containing protein" evidence="1">
    <location>
        <begin position="21"/>
        <end position="123"/>
    </location>
</feature>
<keyword evidence="1" id="KW-0732">Signal</keyword>
<dbReference type="OrthoDB" id="4672515at2759"/>
<dbReference type="Gene3D" id="2.30.60.10">
    <property type="entry name" value="Cyanovirin-N"/>
    <property type="match status" value="1"/>
</dbReference>
<dbReference type="SUPFAM" id="SSF51322">
    <property type="entry name" value="Cyanovirin-N"/>
    <property type="match status" value="1"/>
</dbReference>
<evidence type="ECO:0000259" key="2">
    <source>
        <dbReference type="SMART" id="SM01111"/>
    </source>
</evidence>
<feature type="domain" description="Cyanovirin-N" evidence="2">
    <location>
        <begin position="22"/>
        <end position="117"/>
    </location>
</feature>
<evidence type="ECO:0000256" key="1">
    <source>
        <dbReference type="SAM" id="SignalP"/>
    </source>
</evidence>
<reference evidence="3 4" key="1">
    <citation type="submission" date="2007-06" db="EMBL/GenBank/DDBJ databases">
        <title>The Genome Sequence of Coccidioides posadasii RMSCC_3488.</title>
        <authorList>
            <consortium name="Coccidioides Genome Resources Consortium"/>
            <consortium name="The Broad Institute Genome Sequencing Platform"/>
            <person name="Henn M.R."/>
            <person name="Sykes S."/>
            <person name="Young S."/>
            <person name="Jaffe D."/>
            <person name="Berlin A."/>
            <person name="Alvarez P."/>
            <person name="Butler J."/>
            <person name="Gnerre S."/>
            <person name="Grabherr M."/>
            <person name="Mauceli E."/>
            <person name="Brockman W."/>
            <person name="Kodira C."/>
            <person name="Alvarado L."/>
            <person name="Zeng Q."/>
            <person name="Crawford M."/>
            <person name="Antoine C."/>
            <person name="Devon K."/>
            <person name="Galgiani J."/>
            <person name="Orsborn K."/>
            <person name="Lewis M.L."/>
            <person name="Nusbaum C."/>
            <person name="Galagan J."/>
            <person name="Birren B."/>
        </authorList>
    </citation>
    <scope>NUCLEOTIDE SEQUENCE [LARGE SCALE GENOMIC DNA]</scope>
    <source>
        <strain evidence="3 4">RMSCC 3488</strain>
    </source>
</reference>